<dbReference type="AlphaFoldDB" id="A0A845GH05"/>
<protein>
    <submittedName>
        <fullName evidence="1">Uncharacterized protein</fullName>
    </submittedName>
</protein>
<comment type="caution">
    <text evidence="1">The sequence shown here is derived from an EMBL/GenBank/DDBJ whole genome shotgun (WGS) entry which is preliminary data.</text>
</comment>
<reference evidence="1" key="1">
    <citation type="submission" date="2019-12" db="EMBL/GenBank/DDBJ databases">
        <title>Novel species isolated from a subtropical stream in China.</title>
        <authorList>
            <person name="Lu H."/>
        </authorList>
    </citation>
    <scope>NUCLEOTIDE SEQUENCE [LARGE SCALE GENOMIC DNA]</scope>
    <source>
        <strain evidence="1">FT81W</strain>
    </source>
</reference>
<dbReference type="Proteomes" id="UP000447355">
    <property type="component" value="Unassembled WGS sequence"/>
</dbReference>
<dbReference type="RefSeq" id="WP_161081943.1">
    <property type="nucleotide sequence ID" value="NZ_WWCX01000001.1"/>
</dbReference>
<proteinExistence type="predicted"/>
<sequence>MSPNQFLQQLAQCEGSVSVSRGVVSFPDGESFDLASTLSGARKSLASVPDAAFDLQHVEAVPGKTLPKDFAKAVALLERPYLPIGEPDYRAIMAMTQEANTDIVLYQGRQMTFGNADGGYALMPLATPL</sequence>
<evidence type="ECO:0000313" key="1">
    <source>
        <dbReference type="EMBL" id="MYM92685.1"/>
    </source>
</evidence>
<gene>
    <name evidence="1" type="ORF">GTP90_02285</name>
</gene>
<dbReference type="EMBL" id="WWCX01000001">
    <property type="protein sequence ID" value="MYM92685.1"/>
    <property type="molecule type" value="Genomic_DNA"/>
</dbReference>
<name>A0A845GH05_9BURK</name>
<accession>A0A845GH05</accession>
<organism evidence="1 2">
    <name type="scientific">Duganella vulcania</name>
    <dbReference type="NCBI Taxonomy" id="2692166"/>
    <lineage>
        <taxon>Bacteria</taxon>
        <taxon>Pseudomonadati</taxon>
        <taxon>Pseudomonadota</taxon>
        <taxon>Betaproteobacteria</taxon>
        <taxon>Burkholderiales</taxon>
        <taxon>Oxalobacteraceae</taxon>
        <taxon>Telluria group</taxon>
        <taxon>Duganella</taxon>
    </lineage>
</organism>
<evidence type="ECO:0000313" key="2">
    <source>
        <dbReference type="Proteomes" id="UP000447355"/>
    </source>
</evidence>